<feature type="domain" description="Aminoacyl-transfer RNA synthetases class-II family profile" evidence="14">
    <location>
        <begin position="242"/>
        <end position="533"/>
    </location>
</feature>
<dbReference type="GO" id="GO:0004829">
    <property type="term" value="F:threonine-tRNA ligase activity"/>
    <property type="evidence" value="ECO:0007669"/>
    <property type="project" value="UniProtKB-UniRule"/>
</dbReference>
<keyword evidence="2 13" id="KW-0963">Cytoplasm</keyword>
<dbReference type="Gene3D" id="3.30.980.10">
    <property type="entry name" value="Threonyl-trna Synthetase, Chain A, domain 2"/>
    <property type="match status" value="1"/>
</dbReference>
<dbReference type="Gene3D" id="3.10.20.30">
    <property type="match status" value="1"/>
</dbReference>
<dbReference type="Pfam" id="PF02824">
    <property type="entry name" value="TGS"/>
    <property type="match status" value="1"/>
</dbReference>
<evidence type="ECO:0000256" key="2">
    <source>
        <dbReference type="ARBA" id="ARBA00022490"/>
    </source>
</evidence>
<comment type="similarity">
    <text evidence="1 13">Belongs to the class-II aminoacyl-tRNA synthetase family.</text>
</comment>
<evidence type="ECO:0000256" key="7">
    <source>
        <dbReference type="ARBA" id="ARBA00022833"/>
    </source>
</evidence>
<feature type="domain" description="TGS" evidence="15">
    <location>
        <begin position="1"/>
        <end position="61"/>
    </location>
</feature>
<dbReference type="SUPFAM" id="SSF55186">
    <property type="entry name" value="ThrRS/AlaRS common domain"/>
    <property type="match status" value="1"/>
</dbReference>
<dbReference type="Pfam" id="PF00587">
    <property type="entry name" value="tRNA-synt_2b"/>
    <property type="match status" value="1"/>
</dbReference>
<dbReference type="InterPro" id="IPR006195">
    <property type="entry name" value="aa-tRNA-synth_II"/>
</dbReference>
<dbReference type="Gene3D" id="3.40.50.800">
    <property type="entry name" value="Anticodon-binding domain"/>
    <property type="match status" value="1"/>
</dbReference>
<dbReference type="SMART" id="SM00863">
    <property type="entry name" value="tRNA_SAD"/>
    <property type="match status" value="1"/>
</dbReference>
<dbReference type="Pfam" id="PF07973">
    <property type="entry name" value="tRNA_SAD"/>
    <property type="match status" value="1"/>
</dbReference>
<dbReference type="FunFam" id="3.30.930.10:FF:000002">
    <property type="entry name" value="Threonine--tRNA ligase"/>
    <property type="match status" value="1"/>
</dbReference>
<dbReference type="PROSITE" id="PS50862">
    <property type="entry name" value="AA_TRNA_LIGASE_II"/>
    <property type="match status" value="1"/>
</dbReference>
<gene>
    <name evidence="13" type="primary">thrS</name>
    <name evidence="16" type="ORF">C0039_20450</name>
</gene>
<comment type="caution">
    <text evidence="16">The sequence shown here is derived from an EMBL/GenBank/DDBJ whole genome shotgun (WGS) entry which is preliminary data.</text>
</comment>
<dbReference type="Proteomes" id="UP000235005">
    <property type="component" value="Unassembled WGS sequence"/>
</dbReference>
<dbReference type="InterPro" id="IPR004095">
    <property type="entry name" value="TGS"/>
</dbReference>
<dbReference type="OrthoDB" id="9802304at2"/>
<comment type="subcellular location">
    <subcellularLocation>
        <location evidence="13">Cytoplasm</location>
    </subcellularLocation>
</comment>
<evidence type="ECO:0000259" key="15">
    <source>
        <dbReference type="PROSITE" id="PS51880"/>
    </source>
</evidence>
<protein>
    <recommendedName>
        <fullName evidence="13">Threonine--tRNA ligase</fullName>
        <ecNumber evidence="13">6.1.1.3</ecNumber>
    </recommendedName>
    <alternativeName>
        <fullName evidence="13">Threonyl-tRNA synthetase</fullName>
        <shortName evidence="13">ThrRS</shortName>
    </alternativeName>
</protein>
<dbReference type="HAMAP" id="MF_00184">
    <property type="entry name" value="Thr_tRNA_synth"/>
    <property type="match status" value="1"/>
</dbReference>
<feature type="region of interest" description="Catalytic" evidence="13">
    <location>
        <begin position="242"/>
        <end position="533"/>
    </location>
</feature>
<comment type="subunit">
    <text evidence="13">Homodimer.</text>
</comment>
<dbReference type="InterPro" id="IPR002314">
    <property type="entry name" value="aa-tRNA-synt_IIb"/>
</dbReference>
<dbReference type="FunFam" id="3.30.54.20:FF:000002">
    <property type="entry name" value="Threonine--tRNA ligase"/>
    <property type="match status" value="1"/>
</dbReference>
<dbReference type="CDD" id="cd01667">
    <property type="entry name" value="TGS_ThrRS"/>
    <property type="match status" value="1"/>
</dbReference>
<dbReference type="GO" id="GO:0005829">
    <property type="term" value="C:cytosol"/>
    <property type="evidence" value="ECO:0007669"/>
    <property type="project" value="TreeGrafter"/>
</dbReference>
<feature type="binding site" evidence="13">
    <location>
        <position position="510"/>
    </location>
    <ligand>
        <name>Zn(2+)</name>
        <dbReference type="ChEBI" id="CHEBI:29105"/>
        <note>catalytic</note>
    </ligand>
</feature>
<dbReference type="SUPFAM" id="SSF81271">
    <property type="entry name" value="TGS-like"/>
    <property type="match status" value="1"/>
</dbReference>
<evidence type="ECO:0000256" key="3">
    <source>
        <dbReference type="ARBA" id="ARBA00022555"/>
    </source>
</evidence>
<sequence>MPVVTLPDGSQRSFENPVTVHEVAADIGPGLAKAALAGVVDGRERDTSYVIEADASLSIITDRDEAGLDIIRHSTAHLLAMATQELFPGVQVTIGPVIEDGFYYDFATEHSFTPEDLARIEARMQELVEQDIPVTRIVTSREKAIELFRSIGEEYKVQIIEDLPAGEEISLYKQGDWGDLCRGPHAPSTGKLGAFKLTKVAGAYWRGDSNNEMLQRIYGTAWANKKQLKQYLHRIEEAEKRDHRKIGKKLDLFHTQEEAPGMVFWHPAGWSIYQTIEQYMRDQQRLQGYQEIKTPQLVDLSLWEKSGHADKFGDDMFMLKSDERDFAVKPMNCPCHVQVFNQGLKSYRDLPLRLAEFGSCHRNEPSGSLHGIMRVRGFVQDDAHIFCTEAQIQPEVSTFIDFLHAVYADFGFSDVIYRLSTRPEQRVGTDEDWDRAEKALADALNAQDLPWEELPGEGAFYGPKIEFSLKDCIGRVWQLGTIQVDFSMPGRLDAQYVAEDGSRQVPVMLHRAILGSFERFIGILIEHYEGVFPTWLAPTQAVVVNITDKQAEYAKTVEDSLKNKGFRVISDLRNEKIGFKIREHTIQKVPYILVVGDKEVESQTVAVRARRGEDLGSMDLNAFTAHLTQDVGRRGRITMA</sequence>
<dbReference type="Gene3D" id="3.30.54.20">
    <property type="match status" value="1"/>
</dbReference>
<dbReference type="PROSITE" id="PS51880">
    <property type="entry name" value="TGS"/>
    <property type="match status" value="1"/>
</dbReference>
<dbReference type="InterPro" id="IPR018163">
    <property type="entry name" value="Thr/Ala-tRNA-synth_IIc_edit"/>
</dbReference>
<dbReference type="Gene3D" id="3.30.930.10">
    <property type="entry name" value="Bira Bifunctional Protein, Domain 2"/>
    <property type="match status" value="1"/>
</dbReference>
<dbReference type="GO" id="GO:0006435">
    <property type="term" value="P:threonyl-tRNA aminoacylation"/>
    <property type="evidence" value="ECO:0007669"/>
    <property type="project" value="UniProtKB-UniRule"/>
</dbReference>
<comment type="catalytic activity">
    <reaction evidence="12 13">
        <text>tRNA(Thr) + L-threonine + ATP = L-threonyl-tRNA(Thr) + AMP + diphosphate + H(+)</text>
        <dbReference type="Rhea" id="RHEA:24624"/>
        <dbReference type="Rhea" id="RHEA-COMP:9670"/>
        <dbReference type="Rhea" id="RHEA-COMP:9704"/>
        <dbReference type="ChEBI" id="CHEBI:15378"/>
        <dbReference type="ChEBI" id="CHEBI:30616"/>
        <dbReference type="ChEBI" id="CHEBI:33019"/>
        <dbReference type="ChEBI" id="CHEBI:57926"/>
        <dbReference type="ChEBI" id="CHEBI:78442"/>
        <dbReference type="ChEBI" id="CHEBI:78534"/>
        <dbReference type="ChEBI" id="CHEBI:456215"/>
        <dbReference type="EC" id="6.1.1.3"/>
    </reaction>
</comment>
<keyword evidence="3 13" id="KW-0820">tRNA-binding</keyword>
<dbReference type="FunFam" id="3.10.20.30:FF:000005">
    <property type="entry name" value="Threonine--tRNA ligase"/>
    <property type="match status" value="1"/>
</dbReference>
<dbReference type="InterPro" id="IPR045864">
    <property type="entry name" value="aa-tRNA-synth_II/BPL/LPL"/>
</dbReference>
<dbReference type="InterPro" id="IPR012676">
    <property type="entry name" value="TGS-like"/>
</dbReference>
<keyword evidence="5 13" id="KW-0479">Metal-binding</keyword>
<dbReference type="InterPro" id="IPR004154">
    <property type="entry name" value="Anticodon-bd"/>
</dbReference>
<evidence type="ECO:0000256" key="12">
    <source>
        <dbReference type="ARBA" id="ARBA00049515"/>
    </source>
</evidence>
<organism evidence="16 17">
    <name type="scientific">Pseudohalioglobus lutimaris</name>
    <dbReference type="NCBI Taxonomy" id="1737061"/>
    <lineage>
        <taxon>Bacteria</taxon>
        <taxon>Pseudomonadati</taxon>
        <taxon>Pseudomonadota</taxon>
        <taxon>Gammaproteobacteria</taxon>
        <taxon>Cellvibrionales</taxon>
        <taxon>Halieaceae</taxon>
        <taxon>Pseudohalioglobus</taxon>
    </lineage>
</organism>
<proteinExistence type="inferred from homology"/>
<evidence type="ECO:0000313" key="17">
    <source>
        <dbReference type="Proteomes" id="UP000235005"/>
    </source>
</evidence>
<evidence type="ECO:0000256" key="4">
    <source>
        <dbReference type="ARBA" id="ARBA00022598"/>
    </source>
</evidence>
<dbReference type="NCBIfam" id="TIGR00418">
    <property type="entry name" value="thrS"/>
    <property type="match status" value="1"/>
</dbReference>
<evidence type="ECO:0000259" key="14">
    <source>
        <dbReference type="PROSITE" id="PS50862"/>
    </source>
</evidence>
<feature type="binding site" evidence="13">
    <location>
        <position position="384"/>
    </location>
    <ligand>
        <name>Zn(2+)</name>
        <dbReference type="ChEBI" id="CHEBI:29105"/>
        <note>catalytic</note>
    </ligand>
</feature>
<dbReference type="SUPFAM" id="SSF55681">
    <property type="entry name" value="Class II aaRS and biotin synthetases"/>
    <property type="match status" value="1"/>
</dbReference>
<keyword evidence="8 13" id="KW-0067">ATP-binding</keyword>
<dbReference type="Pfam" id="PF03129">
    <property type="entry name" value="HGTP_anticodon"/>
    <property type="match status" value="1"/>
</dbReference>
<evidence type="ECO:0000256" key="9">
    <source>
        <dbReference type="ARBA" id="ARBA00022884"/>
    </source>
</evidence>
<dbReference type="InterPro" id="IPR012675">
    <property type="entry name" value="Beta-grasp_dom_sf"/>
</dbReference>
<reference evidence="16 17" key="1">
    <citation type="submission" date="2018-01" db="EMBL/GenBank/DDBJ databases">
        <title>The draft genome sequence of Halioglobus lutimaris HF004.</title>
        <authorList>
            <person name="Du Z.-J."/>
            <person name="Shi M.-J."/>
        </authorList>
    </citation>
    <scope>NUCLEOTIDE SEQUENCE [LARGE SCALE GENOMIC DNA]</scope>
    <source>
        <strain evidence="16 17">HF004</strain>
    </source>
</reference>
<dbReference type="CDD" id="cd00860">
    <property type="entry name" value="ThrRS_anticodon"/>
    <property type="match status" value="1"/>
</dbReference>
<evidence type="ECO:0000256" key="13">
    <source>
        <dbReference type="HAMAP-Rule" id="MF_00184"/>
    </source>
</evidence>
<evidence type="ECO:0000256" key="8">
    <source>
        <dbReference type="ARBA" id="ARBA00022840"/>
    </source>
</evidence>
<dbReference type="InterPro" id="IPR047246">
    <property type="entry name" value="ThrRS_anticodon"/>
</dbReference>
<dbReference type="AlphaFoldDB" id="A0A2N5WWS4"/>
<dbReference type="FunFam" id="3.30.980.10:FF:000005">
    <property type="entry name" value="Threonyl-tRNA synthetase, mitochondrial"/>
    <property type="match status" value="1"/>
</dbReference>
<dbReference type="GO" id="GO:0000049">
    <property type="term" value="F:tRNA binding"/>
    <property type="evidence" value="ECO:0007669"/>
    <property type="project" value="UniProtKB-KW"/>
</dbReference>
<accession>A0A2N5WWS4</accession>
<dbReference type="PANTHER" id="PTHR11451:SF44">
    <property type="entry name" value="THREONINE--TRNA LIGASE, CHLOROPLASTIC_MITOCHONDRIAL 2"/>
    <property type="match status" value="1"/>
</dbReference>
<keyword evidence="7 13" id="KW-0862">Zinc</keyword>
<dbReference type="InterPro" id="IPR002320">
    <property type="entry name" value="Thr-tRNA-ligase_IIa"/>
</dbReference>
<keyword evidence="4 13" id="KW-0436">Ligase</keyword>
<keyword evidence="17" id="KW-1185">Reference proteome</keyword>
<evidence type="ECO:0000313" key="16">
    <source>
        <dbReference type="EMBL" id="PLW66681.1"/>
    </source>
</evidence>
<dbReference type="FunFam" id="3.40.50.800:FF:000001">
    <property type="entry name" value="Threonine--tRNA ligase"/>
    <property type="match status" value="1"/>
</dbReference>
<dbReference type="InterPro" id="IPR033728">
    <property type="entry name" value="ThrRS_core"/>
</dbReference>
<dbReference type="GO" id="GO:0046872">
    <property type="term" value="F:metal ion binding"/>
    <property type="evidence" value="ECO:0007669"/>
    <property type="project" value="UniProtKB-KW"/>
</dbReference>
<dbReference type="InterPro" id="IPR036621">
    <property type="entry name" value="Anticodon-bd_dom_sf"/>
</dbReference>
<feature type="binding site" evidence="13">
    <location>
        <position position="333"/>
    </location>
    <ligand>
        <name>Zn(2+)</name>
        <dbReference type="ChEBI" id="CHEBI:29105"/>
        <note>catalytic</note>
    </ligand>
</feature>
<keyword evidence="9 13" id="KW-0694">RNA-binding</keyword>
<dbReference type="GO" id="GO:0005524">
    <property type="term" value="F:ATP binding"/>
    <property type="evidence" value="ECO:0007669"/>
    <property type="project" value="UniProtKB-UniRule"/>
</dbReference>
<dbReference type="EC" id="6.1.1.3" evidence="13"/>
<dbReference type="CDD" id="cd00771">
    <property type="entry name" value="ThrRS_core"/>
    <property type="match status" value="1"/>
</dbReference>
<keyword evidence="6 13" id="KW-0547">Nucleotide-binding</keyword>
<evidence type="ECO:0000256" key="10">
    <source>
        <dbReference type="ARBA" id="ARBA00022917"/>
    </source>
</evidence>
<evidence type="ECO:0000256" key="1">
    <source>
        <dbReference type="ARBA" id="ARBA00008226"/>
    </source>
</evidence>
<keyword evidence="11 13" id="KW-0030">Aminoacyl-tRNA synthetase</keyword>
<dbReference type="SUPFAM" id="SSF52954">
    <property type="entry name" value="Class II aaRS ABD-related"/>
    <property type="match status" value="1"/>
</dbReference>
<name>A0A2N5WWS4_9GAMM</name>
<evidence type="ECO:0000256" key="5">
    <source>
        <dbReference type="ARBA" id="ARBA00022723"/>
    </source>
</evidence>
<dbReference type="InterPro" id="IPR012947">
    <property type="entry name" value="tRNA_SAD"/>
</dbReference>
<dbReference type="RefSeq" id="WP_076001651.1">
    <property type="nucleotide sequence ID" value="NZ_PKUS01000052.1"/>
</dbReference>
<dbReference type="PRINTS" id="PR01047">
    <property type="entry name" value="TRNASYNTHTHR"/>
</dbReference>
<evidence type="ECO:0000256" key="11">
    <source>
        <dbReference type="ARBA" id="ARBA00023146"/>
    </source>
</evidence>
<evidence type="ECO:0000256" key="6">
    <source>
        <dbReference type="ARBA" id="ARBA00022741"/>
    </source>
</evidence>
<dbReference type="EMBL" id="PKUS01000052">
    <property type="protein sequence ID" value="PLW66681.1"/>
    <property type="molecule type" value="Genomic_DNA"/>
</dbReference>
<comment type="cofactor">
    <cofactor evidence="13">
        <name>Zn(2+)</name>
        <dbReference type="ChEBI" id="CHEBI:29105"/>
    </cofactor>
    <text evidence="13">Binds 1 zinc ion per subunit.</text>
</comment>
<dbReference type="PANTHER" id="PTHR11451">
    <property type="entry name" value="THREONINE-TRNA LIGASE"/>
    <property type="match status" value="1"/>
</dbReference>
<keyword evidence="10 13" id="KW-0648">Protein biosynthesis</keyword>